<gene>
    <name evidence="1" type="ORF">PPACK8108_LOCUS19987</name>
</gene>
<dbReference type="EMBL" id="CALTRL010005723">
    <property type="protein sequence ID" value="CAH7685462.1"/>
    <property type="molecule type" value="Genomic_DNA"/>
</dbReference>
<name>A0AAV0BH90_PHAPC</name>
<protein>
    <submittedName>
        <fullName evidence="1">Expressed protein</fullName>
    </submittedName>
</protein>
<proteinExistence type="predicted"/>
<dbReference type="AlphaFoldDB" id="A0AAV0BH90"/>
<dbReference type="InterPro" id="IPR013241">
    <property type="entry name" value="RNase_P_Pop3"/>
</dbReference>
<dbReference type="GO" id="GO:0004526">
    <property type="term" value="F:ribonuclease P activity"/>
    <property type="evidence" value="ECO:0007669"/>
    <property type="project" value="TreeGrafter"/>
</dbReference>
<dbReference type="GO" id="GO:0008033">
    <property type="term" value="P:tRNA processing"/>
    <property type="evidence" value="ECO:0007669"/>
    <property type="project" value="InterPro"/>
</dbReference>
<dbReference type="GO" id="GO:0005655">
    <property type="term" value="C:nucleolar ribonuclease P complex"/>
    <property type="evidence" value="ECO:0007669"/>
    <property type="project" value="TreeGrafter"/>
</dbReference>
<dbReference type="PANTHER" id="PTHR28272:SF1">
    <property type="entry name" value="RIBONUCLEASES P_MRP PROTEIN SUBUNIT POP3"/>
    <property type="match status" value="1"/>
</dbReference>
<organism evidence="1 2">
    <name type="scientific">Phakopsora pachyrhizi</name>
    <name type="common">Asian soybean rust disease fungus</name>
    <dbReference type="NCBI Taxonomy" id="170000"/>
    <lineage>
        <taxon>Eukaryota</taxon>
        <taxon>Fungi</taxon>
        <taxon>Dikarya</taxon>
        <taxon>Basidiomycota</taxon>
        <taxon>Pucciniomycotina</taxon>
        <taxon>Pucciniomycetes</taxon>
        <taxon>Pucciniales</taxon>
        <taxon>Phakopsoraceae</taxon>
        <taxon>Phakopsora</taxon>
    </lineage>
</organism>
<dbReference type="GO" id="GO:0005829">
    <property type="term" value="C:cytosol"/>
    <property type="evidence" value="ECO:0007669"/>
    <property type="project" value="TreeGrafter"/>
</dbReference>
<comment type="caution">
    <text evidence="1">The sequence shown here is derived from an EMBL/GenBank/DDBJ whole genome shotgun (WGS) entry which is preliminary data.</text>
</comment>
<dbReference type="Proteomes" id="UP001153365">
    <property type="component" value="Unassembled WGS sequence"/>
</dbReference>
<dbReference type="GO" id="GO:0006364">
    <property type="term" value="P:rRNA processing"/>
    <property type="evidence" value="ECO:0007669"/>
    <property type="project" value="InterPro"/>
</dbReference>
<dbReference type="GO" id="GO:0000172">
    <property type="term" value="C:ribonuclease MRP complex"/>
    <property type="evidence" value="ECO:0007669"/>
    <property type="project" value="TreeGrafter"/>
</dbReference>
<evidence type="ECO:0000313" key="1">
    <source>
        <dbReference type="EMBL" id="CAH7685462.1"/>
    </source>
</evidence>
<accession>A0AAV0BH90</accession>
<sequence length="296" mass="33014">MTRVKSSKSKCSKINAQDDLTKRRTVWKQGLSNPLLRSWSESQAPDEIAPKVLEVLLGFLGSSKRSQSGGDISTTEPRRTEKLKDLLIGINKLTRTLEQEISSRLQNNSLSPERLLVSDQDQITINQAGGEEDQTRIASHKPYDSSDGPISLIFICGNDLNPASMSDHLLETVATVNSLRAEIDRLRYGETPTLIYLTVLPKGAEQRLAKALGIKRVAAIGIKSTLISEKLILRQIIDQSMKKLYPWNKSSDSFDSERAIGRSRSQETRYILSHIKHYKTSAPIKSKSKNKNKAGK</sequence>
<reference evidence="1" key="1">
    <citation type="submission" date="2022-06" db="EMBL/GenBank/DDBJ databases">
        <authorList>
            <consortium name="SYNGENTA / RWTH Aachen University"/>
        </authorList>
    </citation>
    <scope>NUCLEOTIDE SEQUENCE</scope>
</reference>
<dbReference type="GO" id="GO:0000171">
    <property type="term" value="F:ribonuclease MRP activity"/>
    <property type="evidence" value="ECO:0007669"/>
    <property type="project" value="TreeGrafter"/>
</dbReference>
<keyword evidence="2" id="KW-1185">Reference proteome</keyword>
<dbReference type="GO" id="GO:0034965">
    <property type="term" value="P:intronic box C/D snoRNA processing"/>
    <property type="evidence" value="ECO:0007669"/>
    <property type="project" value="TreeGrafter"/>
</dbReference>
<evidence type="ECO:0000313" key="2">
    <source>
        <dbReference type="Proteomes" id="UP001153365"/>
    </source>
</evidence>
<dbReference type="PANTHER" id="PTHR28272">
    <property type="entry name" value="RIBONUCLEASES P/MRP PROTEIN SUBUNIT POP3"/>
    <property type="match status" value="1"/>
</dbReference>